<evidence type="ECO:0000313" key="5">
    <source>
        <dbReference type="EMBL" id="PXW95166.1"/>
    </source>
</evidence>
<dbReference type="Pfam" id="PF12833">
    <property type="entry name" value="HTH_18"/>
    <property type="match status" value="1"/>
</dbReference>
<dbReference type="PANTHER" id="PTHR47894">
    <property type="entry name" value="HTH-TYPE TRANSCRIPTIONAL REGULATOR GADX"/>
    <property type="match status" value="1"/>
</dbReference>
<dbReference type="SUPFAM" id="SSF46689">
    <property type="entry name" value="Homeodomain-like"/>
    <property type="match status" value="1"/>
</dbReference>
<keyword evidence="6" id="KW-1185">Reference proteome</keyword>
<dbReference type="Gene3D" id="1.10.10.60">
    <property type="entry name" value="Homeodomain-like"/>
    <property type="match status" value="1"/>
</dbReference>
<keyword evidence="3" id="KW-0804">Transcription</keyword>
<evidence type="ECO:0000256" key="3">
    <source>
        <dbReference type="ARBA" id="ARBA00023163"/>
    </source>
</evidence>
<dbReference type="SMART" id="SM00342">
    <property type="entry name" value="HTH_ARAC"/>
    <property type="match status" value="1"/>
</dbReference>
<reference evidence="5 6" key="1">
    <citation type="submission" date="2018-05" db="EMBL/GenBank/DDBJ databases">
        <title>Genomic Encyclopedia of Type Strains, Phase IV (KMG-IV): sequencing the most valuable type-strain genomes for metagenomic binning, comparative biology and taxonomic classification.</title>
        <authorList>
            <person name="Goeker M."/>
        </authorList>
    </citation>
    <scope>NUCLEOTIDE SEQUENCE [LARGE SCALE GENOMIC DNA]</scope>
    <source>
        <strain evidence="5 6">DSM 566</strain>
    </source>
</reference>
<keyword evidence="1" id="KW-0805">Transcription regulation</keyword>
<dbReference type="InterPro" id="IPR018060">
    <property type="entry name" value="HTH_AraC"/>
</dbReference>
<dbReference type="OrthoDB" id="6506763at2"/>
<gene>
    <name evidence="5" type="ORF">C7444_11011</name>
</gene>
<dbReference type="Proteomes" id="UP000247811">
    <property type="component" value="Unassembled WGS sequence"/>
</dbReference>
<evidence type="ECO:0000256" key="2">
    <source>
        <dbReference type="ARBA" id="ARBA00023125"/>
    </source>
</evidence>
<dbReference type="EMBL" id="QJJS01000010">
    <property type="protein sequence ID" value="PXW95166.1"/>
    <property type="molecule type" value="Genomic_DNA"/>
</dbReference>
<proteinExistence type="predicted"/>
<comment type="caution">
    <text evidence="5">The sequence shown here is derived from an EMBL/GenBank/DDBJ whole genome shotgun (WGS) entry which is preliminary data.</text>
</comment>
<protein>
    <submittedName>
        <fullName evidence="5">AraC family transcriptional regulator</fullName>
    </submittedName>
</protein>
<evidence type="ECO:0000256" key="1">
    <source>
        <dbReference type="ARBA" id="ARBA00023015"/>
    </source>
</evidence>
<dbReference type="PANTHER" id="PTHR47894:SF1">
    <property type="entry name" value="HTH-TYPE TRANSCRIPTIONAL REGULATOR VQSM"/>
    <property type="match status" value="1"/>
</dbReference>
<dbReference type="InterPro" id="IPR009057">
    <property type="entry name" value="Homeodomain-like_sf"/>
</dbReference>
<sequence>MPLHHTSREPSVSMHVVRMSREHLAVQGVDPETFDRLVGIGPLEMARVDGWLDARRFRQARKLVEATGRLADLRDRTPLAWTQWTSRHWPELTALWFNCPTLGDAALTYARYRPLVNEADPIDCEVEGDQLVMSCTLEPNAGSGLIAAVSQLTGLQDLVHYYQQRTSWPISAHFEIGELDRPCSKALLGEILQAPVTLNPSARTQRLVLQGRGLWAPVEGHNQFSSTWARQILDARLQALAQRRPIDQFVTRIEDLVQTRWQEVGTEGVEADLNALQRDVACVLGMSRWTLRRNLAAHGVDFSSLVEHLRAQQLPVLMADPTLSLLNIGARLGFASQSAFSRYFRNRYGHPPSRDPTWLHRS</sequence>
<dbReference type="PROSITE" id="PS01124">
    <property type="entry name" value="HTH_ARAC_FAMILY_2"/>
    <property type="match status" value="1"/>
</dbReference>
<name>A0A318H6P0_9BURK</name>
<organism evidence="5 6">
    <name type="scientific">Sphaerotilus hippei</name>
    <dbReference type="NCBI Taxonomy" id="744406"/>
    <lineage>
        <taxon>Bacteria</taxon>
        <taxon>Pseudomonadati</taxon>
        <taxon>Pseudomonadota</taxon>
        <taxon>Betaproteobacteria</taxon>
        <taxon>Burkholderiales</taxon>
        <taxon>Sphaerotilaceae</taxon>
        <taxon>Sphaerotilus</taxon>
    </lineage>
</organism>
<dbReference type="GO" id="GO:0005829">
    <property type="term" value="C:cytosol"/>
    <property type="evidence" value="ECO:0007669"/>
    <property type="project" value="TreeGrafter"/>
</dbReference>
<feature type="domain" description="HTH araC/xylS-type" evidence="4">
    <location>
        <begin position="279"/>
        <end position="358"/>
    </location>
</feature>
<dbReference type="GO" id="GO:0003700">
    <property type="term" value="F:DNA-binding transcription factor activity"/>
    <property type="evidence" value="ECO:0007669"/>
    <property type="project" value="InterPro"/>
</dbReference>
<keyword evidence="2" id="KW-0238">DNA-binding</keyword>
<dbReference type="GO" id="GO:0000976">
    <property type="term" value="F:transcription cis-regulatory region binding"/>
    <property type="evidence" value="ECO:0007669"/>
    <property type="project" value="TreeGrafter"/>
</dbReference>
<dbReference type="AlphaFoldDB" id="A0A318H6P0"/>
<evidence type="ECO:0000259" key="4">
    <source>
        <dbReference type="PROSITE" id="PS01124"/>
    </source>
</evidence>
<accession>A0A318H6P0</accession>
<evidence type="ECO:0000313" key="6">
    <source>
        <dbReference type="Proteomes" id="UP000247811"/>
    </source>
</evidence>